<name>A0ABW1CW62_9ACTN</name>
<feature type="domain" description="Abortive phage infection protein C-terminal" evidence="2">
    <location>
        <begin position="241"/>
        <end position="515"/>
    </location>
</feature>
<comment type="caution">
    <text evidence="3">The sequence shown here is derived from an EMBL/GenBank/DDBJ whole genome shotgun (WGS) entry which is preliminary data.</text>
</comment>
<evidence type="ECO:0000313" key="4">
    <source>
        <dbReference type="Proteomes" id="UP001596058"/>
    </source>
</evidence>
<dbReference type="EMBL" id="JBHSPA010000050">
    <property type="protein sequence ID" value="MFC5830030.1"/>
    <property type="molecule type" value="Genomic_DNA"/>
</dbReference>
<evidence type="ECO:0000313" key="3">
    <source>
        <dbReference type="EMBL" id="MFC5830030.1"/>
    </source>
</evidence>
<keyword evidence="4" id="KW-1185">Reference proteome</keyword>
<proteinExistence type="predicted"/>
<organism evidence="3 4">
    <name type="scientific">Nonomuraea insulae</name>
    <dbReference type="NCBI Taxonomy" id="1616787"/>
    <lineage>
        <taxon>Bacteria</taxon>
        <taxon>Bacillati</taxon>
        <taxon>Actinomycetota</taxon>
        <taxon>Actinomycetes</taxon>
        <taxon>Streptosporangiales</taxon>
        <taxon>Streptosporangiaceae</taxon>
        <taxon>Nonomuraea</taxon>
    </lineage>
</organism>
<protein>
    <submittedName>
        <fullName evidence="3">AIPR family protein</fullName>
    </submittedName>
</protein>
<dbReference type="Pfam" id="PF10592">
    <property type="entry name" value="AIPR"/>
    <property type="match status" value="1"/>
</dbReference>
<gene>
    <name evidence="3" type="ORF">ACFPZ3_39750</name>
</gene>
<sequence>MPREIRQIKDALHREFDELIDMSDSTTKSPEELERKFLSRALACLVARKLTGWDRYAAAETLIDGRDELGIDAVVVDEESARVWLIQSKWSDRGTAGFGIAEALKLIEGLDHIDDHNFSHFNRAFQENAVERIKSVWRDFRLRVTLVVALTGSDELHPDVERRFLNAKKRYNRNDPVLNFETWGTGKVWKIVRDDFAEPAVNLTVKLDKSMHMEDPFEAYQGRVSVAEVAQWLEDNGDRLFAQNIRKSLGLTEVNHKMVETLLHDPTDFWYFNNGITILCESLRRETWSKASQGPIELHLSAASVVNGAQTVVSIAEAMQRDPAATEAGHVGVRIITTQDCPEGFGDRVTRTTNTQNRVEKRDFVSLHSEQLAIRQDFAIDLGRIYTIKRGEPDPAPEAGCSVVHAAIALACAHRNPELAIRAKQNIDLLWEEGEKEAYNLLFRDSRPSAYQIWRSVLVLRMVGAALQEGQKEREGRAQAVGEYGDYLITHIVFQQLDDNSIDDPDHPWESKELERVPSLTYEVLAWLVHHCDESFGTGSSVRGTFLDMERSAQLAALVTTSLRDGSTGPALRPEYRRSKPNPRMRRPNAVPTLVDAQRIPPGTILAFTAPSRTEREALADWIADDPRRAQAAWINDRSAPLLWSADGRQYSPSGLVSTMWKEANWETAPVSVQGPRRWVVPGEGTLWELALDVLAERSDQHGSKKKWTARHLEAALVKAPETVRAIFAALLAHAERSQARIVSNSASYPSISAHYPVAGTPRPMFTIGVEGVDKANLYFSLGALSRYVSHERVSRFATALEALPPLRPQLKAARAKNFNAWPGLFLMDLADVPNAQEIIFAAIEEVLTS</sequence>
<dbReference type="RefSeq" id="WP_379519524.1">
    <property type="nucleotide sequence ID" value="NZ_JBHSPA010000050.1"/>
</dbReference>
<feature type="region of interest" description="Disordered" evidence="1">
    <location>
        <begin position="564"/>
        <end position="589"/>
    </location>
</feature>
<dbReference type="Proteomes" id="UP001596058">
    <property type="component" value="Unassembled WGS sequence"/>
</dbReference>
<evidence type="ECO:0000256" key="1">
    <source>
        <dbReference type="SAM" id="MobiDB-lite"/>
    </source>
</evidence>
<dbReference type="InterPro" id="IPR018891">
    <property type="entry name" value="AIPR_C"/>
</dbReference>
<accession>A0ABW1CW62</accession>
<evidence type="ECO:0000259" key="2">
    <source>
        <dbReference type="Pfam" id="PF10592"/>
    </source>
</evidence>
<reference evidence="4" key="1">
    <citation type="journal article" date="2019" name="Int. J. Syst. Evol. Microbiol.">
        <title>The Global Catalogue of Microorganisms (GCM) 10K type strain sequencing project: providing services to taxonomists for standard genome sequencing and annotation.</title>
        <authorList>
            <consortium name="The Broad Institute Genomics Platform"/>
            <consortium name="The Broad Institute Genome Sequencing Center for Infectious Disease"/>
            <person name="Wu L."/>
            <person name="Ma J."/>
        </authorList>
    </citation>
    <scope>NUCLEOTIDE SEQUENCE [LARGE SCALE GENOMIC DNA]</scope>
    <source>
        <strain evidence="4">CCUG 53903</strain>
    </source>
</reference>